<keyword evidence="3" id="KW-1185">Reference proteome</keyword>
<feature type="domain" description="Amine oxidase" evidence="1">
    <location>
        <begin position="1"/>
        <end position="478"/>
    </location>
</feature>
<organism evidence="2 3">
    <name type="scientific">Salisediminibacterium beveridgei</name>
    <dbReference type="NCBI Taxonomy" id="632773"/>
    <lineage>
        <taxon>Bacteria</taxon>
        <taxon>Bacillati</taxon>
        <taxon>Bacillota</taxon>
        <taxon>Bacilli</taxon>
        <taxon>Bacillales</taxon>
        <taxon>Bacillaceae</taxon>
        <taxon>Salisediminibacterium</taxon>
    </lineage>
</organism>
<evidence type="ECO:0000313" key="2">
    <source>
        <dbReference type="EMBL" id="AOM82904.1"/>
    </source>
</evidence>
<dbReference type="PATRIC" id="fig|632773.3.peg.1621"/>
<dbReference type="Pfam" id="PF01593">
    <property type="entry name" value="Amino_oxidase"/>
    <property type="match status" value="1"/>
</dbReference>
<dbReference type="KEGG" id="bbev:BBEV_1542"/>
<dbReference type="PANTHER" id="PTHR46313:SF3">
    <property type="entry name" value="PROLYCOPENE ISOMERASE, CHLOROPLASTIC"/>
    <property type="match status" value="1"/>
</dbReference>
<accession>A0A1D7QV59</accession>
<evidence type="ECO:0000313" key="3">
    <source>
        <dbReference type="Proteomes" id="UP000094463"/>
    </source>
</evidence>
<keyword evidence="2" id="KW-0560">Oxidoreductase</keyword>
<proteinExistence type="predicted"/>
<dbReference type="InterPro" id="IPR002937">
    <property type="entry name" value="Amino_oxidase"/>
</dbReference>
<gene>
    <name evidence="2" type="ORF">BBEV_1542</name>
</gene>
<dbReference type="EC" id="1.-.-.-" evidence="2"/>
<dbReference type="STRING" id="632773.BBEV_1542"/>
<dbReference type="InterPro" id="IPR036188">
    <property type="entry name" value="FAD/NAD-bd_sf"/>
</dbReference>
<sequence>MGGLTAGALLAKEGYRVTLLEAAAEWGGCASKFQRKSYRFASGATLAMGYEHDGIHERINRHLNIALSVVPLEEVMRVEIGGRSLPYFTSRARMLKMWEEAEPEYAERIHAFYKKIWQAGTVLAKHMRSYPVLPPVKLRELIPVAERLSPGSFALIPNLNRTLGDLIEELDLGGCKSFIHFIDGTLMDSMQSTHAEVHFLMGAAALNVYHEGSFYVDGGLYEQAEAYVEVIKAHGGRVLKPRMVTSVKKMNGVWHVRDHRNNHYEAKHVVLNTGISQLPDILEHSVFESLSGRLKKRIDPKLQWGTYTQYFAVKEECIPPNAPYFYQIMLDPDLPGHGKNHFFISLSRKEDRLRAPAGFRTLTVSTHIKLNEWQDKTEYDRLSEDIHSAVLGKLEDLFPGFSDNQVIYESGGPVAWERFTKRKGGAVGGYPMNRNYALWRAVSHRTPHKGLWLCGDTVFPGAGSIGAASSGVHVARSITGRKLL</sequence>
<name>A0A1D7QV59_9BACI</name>
<dbReference type="InterPro" id="IPR045892">
    <property type="entry name" value="CrtISO-like"/>
</dbReference>
<dbReference type="SUPFAM" id="SSF51905">
    <property type="entry name" value="FAD/NAD(P)-binding domain"/>
    <property type="match status" value="1"/>
</dbReference>
<dbReference type="GO" id="GO:0016491">
    <property type="term" value="F:oxidoreductase activity"/>
    <property type="evidence" value="ECO:0007669"/>
    <property type="project" value="UniProtKB-KW"/>
</dbReference>
<dbReference type="Gene3D" id="3.50.50.60">
    <property type="entry name" value="FAD/NAD(P)-binding domain"/>
    <property type="match status" value="2"/>
</dbReference>
<dbReference type="AlphaFoldDB" id="A0A1D7QV59"/>
<dbReference type="PANTHER" id="PTHR46313">
    <property type="match status" value="1"/>
</dbReference>
<dbReference type="Proteomes" id="UP000094463">
    <property type="component" value="Chromosome"/>
</dbReference>
<protein>
    <submittedName>
        <fullName evidence="2">FAD dependent oxidoreductase</fullName>
        <ecNumber evidence="2">1.-.-.-</ecNumber>
    </submittedName>
</protein>
<evidence type="ECO:0000259" key="1">
    <source>
        <dbReference type="Pfam" id="PF01593"/>
    </source>
</evidence>
<reference evidence="2 3" key="1">
    <citation type="submission" date="2015-08" db="EMBL/GenBank/DDBJ databases">
        <title>The complete genome sequence of Bacillus beveridgei MLTeJB.</title>
        <authorList>
            <person name="Hanson T.E."/>
            <person name="Mesa C."/>
            <person name="Basesman S.M."/>
            <person name="Oremland R.S."/>
        </authorList>
    </citation>
    <scope>NUCLEOTIDE SEQUENCE [LARGE SCALE GENOMIC DNA]</scope>
    <source>
        <strain evidence="2 3">MLTeJB</strain>
    </source>
</reference>
<dbReference type="GO" id="GO:0016116">
    <property type="term" value="P:carotenoid metabolic process"/>
    <property type="evidence" value="ECO:0007669"/>
    <property type="project" value="InterPro"/>
</dbReference>
<dbReference type="EMBL" id="CP012502">
    <property type="protein sequence ID" value="AOM82904.1"/>
    <property type="molecule type" value="Genomic_DNA"/>
</dbReference>